<keyword evidence="1" id="KW-0812">Transmembrane</keyword>
<protein>
    <submittedName>
        <fullName evidence="2">Uncharacterized protein</fullName>
    </submittedName>
</protein>
<keyword evidence="2" id="KW-0496">Mitochondrion</keyword>
<dbReference type="AlphaFoldDB" id="Q9MJ73"/>
<reference evidence="2" key="1">
    <citation type="journal article" date="2001" name="Mol. Gen. Genet.">
        <title>The complete DNA sequence of the mitochondrial genome of Physarum polycephalum.</title>
        <authorList>
            <person name="Takano H."/>
            <person name="Abe T."/>
            <person name="Sakurai R."/>
            <person name="Moriyama Y."/>
            <person name="Miyazawa Y."/>
            <person name="Nozaki H."/>
            <person name="Kawano S."/>
            <person name="Sasaki N."/>
            <person name="Kuroiwa T."/>
        </authorList>
    </citation>
    <scope>NUCLEOTIDE SEQUENCE</scope>
</reference>
<accession>Q9MJ73</accession>
<keyword evidence="1" id="KW-1133">Transmembrane helix</keyword>
<feature type="transmembrane region" description="Helical" evidence="1">
    <location>
        <begin position="205"/>
        <end position="223"/>
    </location>
</feature>
<feature type="transmembrane region" description="Helical" evidence="1">
    <location>
        <begin position="182"/>
        <end position="199"/>
    </location>
</feature>
<organism evidence="2">
    <name type="scientific">Physarum polycephalum</name>
    <name type="common">Many-headed slime mold</name>
    <name type="synonym">Badhamia polycephala</name>
    <dbReference type="NCBI Taxonomy" id="5791"/>
    <lineage>
        <taxon>Eukaryota</taxon>
        <taxon>Amoebozoa</taxon>
        <taxon>Evosea</taxon>
        <taxon>Eumycetozoa</taxon>
        <taxon>Myxogastria</taxon>
        <taxon>Myxogastromycetidae</taxon>
        <taxon>Physariida</taxon>
        <taxon>Physaraceae</taxon>
        <taxon>Physarum</taxon>
    </lineage>
</organism>
<dbReference type="EMBL" id="AB027295">
    <property type="protein sequence ID" value="BAB08089.1"/>
    <property type="molecule type" value="Genomic_DNA"/>
</dbReference>
<dbReference type="RefSeq" id="NP_062855.1">
    <property type="nucleotide sequence ID" value="NC_002508.1"/>
</dbReference>
<evidence type="ECO:0000313" key="2">
    <source>
        <dbReference type="EMBL" id="BAB08089.1"/>
    </source>
</evidence>
<feature type="transmembrane region" description="Helical" evidence="1">
    <location>
        <begin position="17"/>
        <end position="39"/>
    </location>
</feature>
<proteinExistence type="predicted"/>
<geneLocation type="mitochondrion" evidence="2"/>
<feature type="transmembrane region" description="Helical" evidence="1">
    <location>
        <begin position="341"/>
        <end position="360"/>
    </location>
</feature>
<feature type="transmembrane region" description="Helical" evidence="1">
    <location>
        <begin position="69"/>
        <end position="86"/>
    </location>
</feature>
<sequence length="543" mass="66535">MFNKLFFILQILIKFKYYFMIFIVLTLSLCFAIIIHYNYNKNKKLLINKKQELSKLLDYLYIKDIKMEILDLFLLNLFTIGLIFSLRNLNIGATINIFLFRPSLVILSQIISLCVLMYVFYIYNLVIKYKFYKIYLFMCQFETFIKICDIFTGGYRFYELLYDNLHDFIYIKLKPINKINSSYLQVLMIILCNKILYIYAYIKNIFYILRAFFPEILLFISLISDLNNREIKTFYYILAIYPLMTSYRTIKEILGDYDMLNINDKLTTYFYEDKIHDKLRKTISEYERTRILIQSMTLYYKYDKQIREYILRDFKRIYQPYSMRLIFLGILILYYNFCYSMSYYNCMIITIPLLLSFILYEHSYQYLVNFRYLWIIKILYYTNLILVIYIFIIIYLSRNTLYFITDNIHIFNFELIQEFSQKEKYDFFIKYLNYTLYMEREFHSIRTSTFLNTIMSDKNYYENLLLSLDINTIKVLAKELLTIAIIVEDRFIELDEKLMIETISELIEELRQEELQRIIDKNPITKIYNKIGEFLNSQKFEWI</sequence>
<feature type="transmembrane region" description="Helical" evidence="1">
    <location>
        <begin position="372"/>
        <end position="396"/>
    </location>
</feature>
<keyword evidence="1" id="KW-0472">Membrane</keyword>
<dbReference type="GeneID" id="1501716"/>
<evidence type="ECO:0000256" key="1">
    <source>
        <dbReference type="SAM" id="Phobius"/>
    </source>
</evidence>
<name>Q9MJ73_PHYPO</name>
<feature type="transmembrane region" description="Helical" evidence="1">
    <location>
        <begin position="106"/>
        <end position="126"/>
    </location>
</feature>